<evidence type="ECO:0000313" key="2">
    <source>
        <dbReference type="Proteomes" id="UP001652582"/>
    </source>
</evidence>
<gene>
    <name evidence="3" type="primary">LOC112050194</name>
</gene>
<protein>
    <submittedName>
        <fullName evidence="3">Uncharacterized protein LOC112050194 isoform X2</fullName>
    </submittedName>
</protein>
<feature type="signal peptide" evidence="1">
    <location>
        <begin position="1"/>
        <end position="19"/>
    </location>
</feature>
<name>A0A6J1N8Y9_BICAN</name>
<evidence type="ECO:0000256" key="1">
    <source>
        <dbReference type="SAM" id="SignalP"/>
    </source>
</evidence>
<dbReference type="Proteomes" id="UP001652582">
    <property type="component" value="Chromosome 1"/>
</dbReference>
<keyword evidence="2" id="KW-1185">Reference proteome</keyword>
<feature type="chain" id="PRO_5045389175" evidence="1">
    <location>
        <begin position="20"/>
        <end position="193"/>
    </location>
</feature>
<dbReference type="AlphaFoldDB" id="A0A6J1N8Y9"/>
<reference evidence="2" key="1">
    <citation type="submission" date="2025-05" db="UniProtKB">
        <authorList>
            <consortium name="RefSeq"/>
        </authorList>
    </citation>
    <scope>NUCLEOTIDE SEQUENCE [LARGE SCALE GENOMIC DNA]</scope>
</reference>
<dbReference type="RefSeq" id="XP_023944155.2">
    <property type="nucleotide sequence ID" value="XM_024088387.2"/>
</dbReference>
<accession>A0A6J1N8Y9</accession>
<sequence length="193" mass="21234">MRRFVILSAVILQISWCYAYPGPAGVGAYAYQDSNGHRYGGTYDLKDNINPFRDPFASPFNDVDAFFPDYFRNYENLLQQFPNFGGFPFFGAGPMPFNMPHGSHNAAFAGAAAGPGYRHQVAGIDPINSNIPNVNVVERFNDEERSNNPGKFYSVSSSSFASSSNIDGKVAGHREAETVVNDNGKITKYKVHS</sequence>
<evidence type="ECO:0000313" key="3">
    <source>
        <dbReference type="RefSeq" id="XP_023944155.2"/>
    </source>
</evidence>
<dbReference type="GeneID" id="112050194"/>
<organism evidence="2 3">
    <name type="scientific">Bicyclus anynana</name>
    <name type="common">Squinting bush brown butterfly</name>
    <dbReference type="NCBI Taxonomy" id="110368"/>
    <lineage>
        <taxon>Eukaryota</taxon>
        <taxon>Metazoa</taxon>
        <taxon>Ecdysozoa</taxon>
        <taxon>Arthropoda</taxon>
        <taxon>Hexapoda</taxon>
        <taxon>Insecta</taxon>
        <taxon>Pterygota</taxon>
        <taxon>Neoptera</taxon>
        <taxon>Endopterygota</taxon>
        <taxon>Lepidoptera</taxon>
        <taxon>Glossata</taxon>
        <taxon>Ditrysia</taxon>
        <taxon>Papilionoidea</taxon>
        <taxon>Nymphalidae</taxon>
        <taxon>Satyrinae</taxon>
        <taxon>Satyrini</taxon>
        <taxon>Mycalesina</taxon>
        <taxon>Bicyclus</taxon>
    </lineage>
</organism>
<proteinExistence type="predicted"/>
<reference evidence="3" key="2">
    <citation type="submission" date="2025-08" db="UniProtKB">
        <authorList>
            <consortium name="RefSeq"/>
        </authorList>
    </citation>
    <scope>IDENTIFICATION</scope>
</reference>
<dbReference type="OrthoDB" id="8197468at2759"/>
<keyword evidence="1" id="KW-0732">Signal</keyword>